<gene>
    <name evidence="2" type="ORF">CLOSTMETH_01997</name>
</gene>
<dbReference type="HOGENOM" id="CLU_2394580_0_0_9"/>
<dbReference type="AlphaFoldDB" id="C0EDR9"/>
<evidence type="ECO:0000313" key="2">
    <source>
        <dbReference type="EMBL" id="EEG30267.1"/>
    </source>
</evidence>
<feature type="region of interest" description="Disordered" evidence="1">
    <location>
        <begin position="1"/>
        <end position="28"/>
    </location>
</feature>
<accession>C0EDR9</accession>
<dbReference type="STRING" id="537013.CLOSTMETH_01997"/>
<dbReference type="Proteomes" id="UP000003340">
    <property type="component" value="Unassembled WGS sequence"/>
</dbReference>
<name>C0EDR9_9FIRM</name>
<comment type="caution">
    <text evidence="2">The sequence shown here is derived from an EMBL/GenBank/DDBJ whole genome shotgun (WGS) entry which is preliminary data.</text>
</comment>
<feature type="compositionally biased region" description="Polar residues" evidence="1">
    <location>
        <begin position="15"/>
        <end position="28"/>
    </location>
</feature>
<proteinExistence type="predicted"/>
<reference evidence="2 3" key="1">
    <citation type="submission" date="2009-01" db="EMBL/GenBank/DDBJ databases">
        <authorList>
            <person name="Fulton L."/>
            <person name="Clifton S."/>
            <person name="Fulton B."/>
            <person name="Xu J."/>
            <person name="Minx P."/>
            <person name="Pepin K.H."/>
            <person name="Johnson M."/>
            <person name="Bhonagiri V."/>
            <person name="Nash W.E."/>
            <person name="Mardis E.R."/>
            <person name="Wilson R.K."/>
        </authorList>
    </citation>
    <scope>NUCLEOTIDE SEQUENCE [LARGE SCALE GENOMIC DNA]</scope>
    <source>
        <strain evidence="2 3">DSM 5476</strain>
    </source>
</reference>
<keyword evidence="3" id="KW-1185">Reference proteome</keyword>
<dbReference type="EMBL" id="ACEC01000066">
    <property type="protein sequence ID" value="EEG30267.1"/>
    <property type="molecule type" value="Genomic_DNA"/>
</dbReference>
<evidence type="ECO:0000256" key="1">
    <source>
        <dbReference type="SAM" id="MobiDB-lite"/>
    </source>
</evidence>
<sequence length="93" mass="10885">MDEINSVEAHVENNARYQSLDNQNDAKSFLSETPSKLDYQNVQQNTDIIFELKNGSLNKSIMIYEKPYHQLQYKYRITTEDLVAVLMDDHSIE</sequence>
<evidence type="ECO:0000313" key="3">
    <source>
        <dbReference type="Proteomes" id="UP000003340"/>
    </source>
</evidence>
<protein>
    <submittedName>
        <fullName evidence="2">Uncharacterized protein</fullName>
    </submittedName>
</protein>
<organism evidence="2 3">
    <name type="scientific">[Clostridium] methylpentosum DSM 5476</name>
    <dbReference type="NCBI Taxonomy" id="537013"/>
    <lineage>
        <taxon>Bacteria</taxon>
        <taxon>Bacillati</taxon>
        <taxon>Bacillota</taxon>
        <taxon>Clostridia</taxon>
        <taxon>Eubacteriales</taxon>
        <taxon>Oscillospiraceae</taxon>
        <taxon>Oscillospiraceae incertae sedis</taxon>
    </lineage>
</organism>
<reference evidence="2 3" key="2">
    <citation type="submission" date="2009-02" db="EMBL/GenBank/DDBJ databases">
        <title>Draft genome sequence of Clostridium methylpentosum (DSM 5476).</title>
        <authorList>
            <person name="Sudarsanam P."/>
            <person name="Ley R."/>
            <person name="Guruge J."/>
            <person name="Turnbaugh P.J."/>
            <person name="Mahowald M."/>
            <person name="Liep D."/>
            <person name="Gordon J."/>
        </authorList>
    </citation>
    <scope>NUCLEOTIDE SEQUENCE [LARGE SCALE GENOMIC DNA]</scope>
    <source>
        <strain evidence="2 3">DSM 5476</strain>
    </source>
</reference>